<dbReference type="AlphaFoldDB" id="A0A369BFR3"/>
<sequence>MAETETSARMLSAPNGGGNVWPKQRCPAFTPRKAAPPGMEECWFCRYADFHLDKPKALEVGICLWPEINLK</sequence>
<protein>
    <submittedName>
        <fullName evidence="1">Uncharacterized protein</fullName>
    </submittedName>
</protein>
<keyword evidence="2" id="KW-1185">Reference proteome</keyword>
<organism evidence="1 2">
    <name type="scientific">Anaerobacterium chartisolvens</name>
    <dbReference type="NCBI Taxonomy" id="1297424"/>
    <lineage>
        <taxon>Bacteria</taxon>
        <taxon>Bacillati</taxon>
        <taxon>Bacillota</taxon>
        <taxon>Clostridia</taxon>
        <taxon>Eubacteriales</taxon>
        <taxon>Oscillospiraceae</taxon>
        <taxon>Anaerobacterium</taxon>
    </lineage>
</organism>
<proteinExistence type="predicted"/>
<dbReference type="EMBL" id="QPJT01000003">
    <property type="protein sequence ID" value="RCX19448.1"/>
    <property type="molecule type" value="Genomic_DNA"/>
</dbReference>
<comment type="caution">
    <text evidence="1">The sequence shown here is derived from an EMBL/GenBank/DDBJ whole genome shotgun (WGS) entry which is preliminary data.</text>
</comment>
<evidence type="ECO:0000313" key="2">
    <source>
        <dbReference type="Proteomes" id="UP000253034"/>
    </source>
</evidence>
<accession>A0A369BFR3</accession>
<gene>
    <name evidence="1" type="ORF">DFR58_103195</name>
</gene>
<reference evidence="1 2" key="1">
    <citation type="submission" date="2018-07" db="EMBL/GenBank/DDBJ databases">
        <title>Genomic Encyclopedia of Type Strains, Phase IV (KMG-IV): sequencing the most valuable type-strain genomes for metagenomic binning, comparative biology and taxonomic classification.</title>
        <authorList>
            <person name="Goeker M."/>
        </authorList>
    </citation>
    <scope>NUCLEOTIDE SEQUENCE [LARGE SCALE GENOMIC DNA]</scope>
    <source>
        <strain evidence="1 2">DSM 27016</strain>
    </source>
</reference>
<evidence type="ECO:0000313" key="1">
    <source>
        <dbReference type="EMBL" id="RCX19448.1"/>
    </source>
</evidence>
<dbReference type="OrthoDB" id="1858470at2"/>
<dbReference type="Proteomes" id="UP000253034">
    <property type="component" value="Unassembled WGS sequence"/>
</dbReference>
<name>A0A369BFR3_9FIRM</name>